<sequence length="333" mass="35797">MKPRVVITHKVHQETLDLLCDHCEVTPNQTMETLPREEIRRRVGTADAMMAFMPDWVDADFLAACPQMKVIGAALKGYDNFDVAACTARGIWLSIVPDLLTVPTAELAIGLTIGLTRKMIQADARVRCGKFAGWRPEFFGLGIAGSAIGILGMGAIGQAIAERLNGWGATLLYNDRVPIPAPGGEARPSVARRSLEEVLSESDIVILALALAPDTIHLINDRTLALMKPGAYLVNPCRGSVVSEAAVLTALTSGQLGGYAADVFELEDWAREDRPREIAPGLLGHPNTMFSPHIGSAVKKVRLAIELRAAENILQALSGKPPMDAVNNPRQVA</sequence>
<dbReference type="Pfam" id="PF02826">
    <property type="entry name" value="2-Hacid_dh_C"/>
    <property type="match status" value="1"/>
</dbReference>
<name>A0ABR7U491_9BRAD</name>
<dbReference type="InterPro" id="IPR050223">
    <property type="entry name" value="D-isomer_2-hydroxyacid_DH"/>
</dbReference>
<keyword evidence="7" id="KW-1185">Reference proteome</keyword>
<gene>
    <name evidence="6" type="ORF">HA482_08240</name>
</gene>
<protein>
    <submittedName>
        <fullName evidence="6">Hydroxyacid dehydrogenase</fullName>
    </submittedName>
</protein>
<feature type="domain" description="D-isomer specific 2-hydroxyacid dehydrogenase catalytic" evidence="4">
    <location>
        <begin position="5"/>
        <end position="327"/>
    </location>
</feature>
<dbReference type="RefSeq" id="WP_006023684.1">
    <property type="nucleotide sequence ID" value="NZ_JAANIH010000010.1"/>
</dbReference>
<organism evidence="6 7">
    <name type="scientific">Bradyrhizobium campsiandrae</name>
    <dbReference type="NCBI Taxonomy" id="1729892"/>
    <lineage>
        <taxon>Bacteria</taxon>
        <taxon>Pseudomonadati</taxon>
        <taxon>Pseudomonadota</taxon>
        <taxon>Alphaproteobacteria</taxon>
        <taxon>Hyphomicrobiales</taxon>
        <taxon>Nitrobacteraceae</taxon>
        <taxon>Bradyrhizobium</taxon>
    </lineage>
</organism>
<dbReference type="Pfam" id="PF00389">
    <property type="entry name" value="2-Hacid_dh"/>
    <property type="match status" value="1"/>
</dbReference>
<accession>A0ABR7U491</accession>
<dbReference type="CDD" id="cd12157">
    <property type="entry name" value="PTDH"/>
    <property type="match status" value="1"/>
</dbReference>
<evidence type="ECO:0000256" key="1">
    <source>
        <dbReference type="ARBA" id="ARBA00005854"/>
    </source>
</evidence>
<evidence type="ECO:0000256" key="3">
    <source>
        <dbReference type="RuleBase" id="RU003719"/>
    </source>
</evidence>
<dbReference type="SUPFAM" id="SSF51735">
    <property type="entry name" value="NAD(P)-binding Rossmann-fold domains"/>
    <property type="match status" value="1"/>
</dbReference>
<dbReference type="PANTHER" id="PTHR10996:SF257">
    <property type="entry name" value="GLYOXYLATE REDUCTASE 1"/>
    <property type="match status" value="1"/>
</dbReference>
<dbReference type="InterPro" id="IPR036291">
    <property type="entry name" value="NAD(P)-bd_dom_sf"/>
</dbReference>
<keyword evidence="2 3" id="KW-0560">Oxidoreductase</keyword>
<evidence type="ECO:0000256" key="2">
    <source>
        <dbReference type="ARBA" id="ARBA00023002"/>
    </source>
</evidence>
<evidence type="ECO:0000313" key="6">
    <source>
        <dbReference type="EMBL" id="MBC9978207.1"/>
    </source>
</evidence>
<evidence type="ECO:0000259" key="5">
    <source>
        <dbReference type="Pfam" id="PF02826"/>
    </source>
</evidence>
<dbReference type="InterPro" id="IPR006140">
    <property type="entry name" value="D-isomer_DH_NAD-bd"/>
</dbReference>
<comment type="similarity">
    <text evidence="1 3">Belongs to the D-isomer specific 2-hydroxyacid dehydrogenase family.</text>
</comment>
<dbReference type="SUPFAM" id="SSF52283">
    <property type="entry name" value="Formate/glycerate dehydrogenase catalytic domain-like"/>
    <property type="match status" value="1"/>
</dbReference>
<dbReference type="Proteomes" id="UP000639516">
    <property type="component" value="Unassembled WGS sequence"/>
</dbReference>
<evidence type="ECO:0000313" key="7">
    <source>
        <dbReference type="Proteomes" id="UP000639516"/>
    </source>
</evidence>
<comment type="caution">
    <text evidence="6">The sequence shown here is derived from an EMBL/GenBank/DDBJ whole genome shotgun (WGS) entry which is preliminary data.</text>
</comment>
<feature type="domain" description="D-isomer specific 2-hydroxyacid dehydrogenase NAD-binding" evidence="5">
    <location>
        <begin position="110"/>
        <end position="295"/>
    </location>
</feature>
<dbReference type="EMBL" id="JAATTO010000009">
    <property type="protein sequence ID" value="MBC9978207.1"/>
    <property type="molecule type" value="Genomic_DNA"/>
</dbReference>
<dbReference type="PANTHER" id="PTHR10996">
    <property type="entry name" value="2-HYDROXYACID DEHYDROGENASE-RELATED"/>
    <property type="match status" value="1"/>
</dbReference>
<dbReference type="Gene3D" id="3.40.50.720">
    <property type="entry name" value="NAD(P)-binding Rossmann-like Domain"/>
    <property type="match status" value="2"/>
</dbReference>
<proteinExistence type="inferred from homology"/>
<reference evidence="6 7" key="1">
    <citation type="journal article" date="2020" name="Arch. Microbiol.">
        <title>Bradyrhizobium campsiandrae sp. nov., a nitrogen-fixing bacterial strain isolated from a native leguminous tree from the Amazon adapted to flooded conditions.</title>
        <authorList>
            <person name="Cabral Michel D."/>
            <person name="Martins da Costa E."/>
            <person name="Azarias Guimaraes A."/>
            <person name="Soares de Carvalho T."/>
            <person name="Santos de Castro Caputo P."/>
            <person name="Willems A."/>
            <person name="de Souza Moreira F.M."/>
        </authorList>
    </citation>
    <scope>NUCLEOTIDE SEQUENCE [LARGE SCALE GENOMIC DNA]</scope>
    <source>
        <strain evidence="7">INPA 384B</strain>
    </source>
</reference>
<dbReference type="InterPro" id="IPR006139">
    <property type="entry name" value="D-isomer_2_OHA_DH_cat_dom"/>
</dbReference>
<evidence type="ECO:0000259" key="4">
    <source>
        <dbReference type="Pfam" id="PF00389"/>
    </source>
</evidence>